<dbReference type="GO" id="GO:0034038">
    <property type="term" value="F:deoxyhypusine synthase activity"/>
    <property type="evidence" value="ECO:0007669"/>
    <property type="project" value="TreeGrafter"/>
</dbReference>
<evidence type="ECO:0000256" key="2">
    <source>
        <dbReference type="ARBA" id="ARBA00023027"/>
    </source>
</evidence>
<evidence type="ECO:0000313" key="3">
    <source>
        <dbReference type="EMBL" id="KKU01454.1"/>
    </source>
</evidence>
<dbReference type="GO" id="GO:0005737">
    <property type="term" value="C:cytoplasm"/>
    <property type="evidence" value="ECO:0007669"/>
    <property type="project" value="TreeGrafter"/>
</dbReference>
<organism evidence="3 4">
    <name type="scientific">Candidatus Amesbacteria bacterium GW2011_GWC2_45_19</name>
    <dbReference type="NCBI Taxonomy" id="1618366"/>
    <lineage>
        <taxon>Bacteria</taxon>
        <taxon>Candidatus Amesiibacteriota</taxon>
    </lineage>
</organism>
<dbReference type="Pfam" id="PF01916">
    <property type="entry name" value="DS"/>
    <property type="match status" value="1"/>
</dbReference>
<protein>
    <submittedName>
        <fullName evidence="3">Deoxyhypusine synthase</fullName>
    </submittedName>
</protein>
<comment type="caution">
    <text evidence="3">The sequence shown here is derived from an EMBL/GenBank/DDBJ whole genome shotgun (WGS) entry which is preliminary data.</text>
</comment>
<dbReference type="InterPro" id="IPR002773">
    <property type="entry name" value="Deoxyhypusine_synthase"/>
</dbReference>
<keyword evidence="2" id="KW-0520">NAD</keyword>
<dbReference type="EMBL" id="LCKS01000021">
    <property type="protein sequence ID" value="KKU01454.1"/>
    <property type="molecule type" value="Genomic_DNA"/>
</dbReference>
<accession>A0A0G1M001</accession>
<gene>
    <name evidence="3" type="ORF">UX05_C0021G0008</name>
</gene>
<sequence>RIPSILITTVGSIEEDIMKASGEFLAAGEKENDAELREQGLNRIYNILVSNEHYTKFESFMEQALEKTYVNQKKEGRQLTPSELFHNLGKELDDENSILFQASKNGIPNFCPAVTDGSFGIALMMMQEKHKDFGLDIVRDMKKLYEITTEKQNEKERKTAAIVLGGGVPKHHAILFNSLKGGLDYAIYITTSSPESGSLSGAPPEEAMSWGKVKAGASFARVKGDATILFPLLAYCMKKIWKE</sequence>
<feature type="non-terminal residue" evidence="3">
    <location>
        <position position="1"/>
    </location>
</feature>
<comment type="similarity">
    <text evidence="1">Belongs to the deoxyhypusine synthase family.</text>
</comment>
<proteinExistence type="inferred from homology"/>
<dbReference type="InterPro" id="IPR036982">
    <property type="entry name" value="Deoxyhypusine_synthase_sf"/>
</dbReference>
<dbReference type="AlphaFoldDB" id="A0A0G1M001"/>
<dbReference type="PANTHER" id="PTHR11703:SF0">
    <property type="entry name" value="DEOXYHYPUSINE SYNTHASE"/>
    <property type="match status" value="1"/>
</dbReference>
<name>A0A0G1M001_9BACT</name>
<dbReference type="Proteomes" id="UP000034264">
    <property type="component" value="Unassembled WGS sequence"/>
</dbReference>
<reference evidence="3 4" key="1">
    <citation type="journal article" date="2015" name="Nature">
        <title>rRNA introns, odd ribosomes, and small enigmatic genomes across a large radiation of phyla.</title>
        <authorList>
            <person name="Brown C.T."/>
            <person name="Hug L.A."/>
            <person name="Thomas B.C."/>
            <person name="Sharon I."/>
            <person name="Castelle C.J."/>
            <person name="Singh A."/>
            <person name="Wilkins M.J."/>
            <person name="Williams K.H."/>
            <person name="Banfield J.F."/>
        </authorList>
    </citation>
    <scope>NUCLEOTIDE SEQUENCE [LARGE SCALE GENOMIC DNA]</scope>
</reference>
<dbReference type="SUPFAM" id="SSF52467">
    <property type="entry name" value="DHS-like NAD/FAD-binding domain"/>
    <property type="match status" value="1"/>
</dbReference>
<dbReference type="Gene3D" id="3.40.910.10">
    <property type="entry name" value="Deoxyhypusine synthase"/>
    <property type="match status" value="1"/>
</dbReference>
<dbReference type="PANTHER" id="PTHR11703">
    <property type="entry name" value="DEOXYHYPUSINE SYNTHASE"/>
    <property type="match status" value="1"/>
</dbReference>
<dbReference type="FunFam" id="3.40.910.10:FF:000010">
    <property type="entry name" value="Deoxyhypusine synthase"/>
    <property type="match status" value="1"/>
</dbReference>
<dbReference type="InterPro" id="IPR029035">
    <property type="entry name" value="DHS-like_NAD/FAD-binding_dom"/>
</dbReference>
<evidence type="ECO:0000256" key="1">
    <source>
        <dbReference type="ARBA" id="ARBA00009892"/>
    </source>
</evidence>
<evidence type="ECO:0000313" key="4">
    <source>
        <dbReference type="Proteomes" id="UP000034264"/>
    </source>
</evidence>